<gene>
    <name evidence="3" type="ORF">EGR_06577</name>
</gene>
<feature type="compositionally biased region" description="Low complexity" evidence="1">
    <location>
        <begin position="1"/>
        <end position="18"/>
    </location>
</feature>
<dbReference type="RefSeq" id="XP_024349786.1">
    <property type="nucleotide sequence ID" value="XM_024495826.1"/>
</dbReference>
<reference evidence="3 4" key="1">
    <citation type="journal article" date="2013" name="Nat. Genet.">
        <title>The genome of the hydatid tapeworm Echinococcus granulosus.</title>
        <authorList>
            <person name="Zheng H."/>
            <person name="Zhang W."/>
            <person name="Zhang L."/>
            <person name="Zhang Z."/>
            <person name="Li J."/>
            <person name="Lu G."/>
            <person name="Zhu Y."/>
            <person name="Wang Y."/>
            <person name="Huang Y."/>
            <person name="Liu J."/>
            <person name="Kang H."/>
            <person name="Chen J."/>
            <person name="Wang L."/>
            <person name="Chen A."/>
            <person name="Yu S."/>
            <person name="Gao Z."/>
            <person name="Jin L."/>
            <person name="Gu W."/>
            <person name="Wang Z."/>
            <person name="Zhao L."/>
            <person name="Shi B."/>
            <person name="Wen H."/>
            <person name="Lin R."/>
            <person name="Jones M.K."/>
            <person name="Brejova B."/>
            <person name="Vinar T."/>
            <person name="Zhao G."/>
            <person name="McManus D.P."/>
            <person name="Chen Z."/>
            <person name="Zhou Y."/>
            <person name="Wang S."/>
        </authorList>
    </citation>
    <scope>NUCLEOTIDE SEQUENCE [LARGE SCALE GENOMIC DNA]</scope>
</reference>
<name>W6UBU3_ECHGR</name>
<organism evidence="3 4">
    <name type="scientific">Echinococcus granulosus</name>
    <name type="common">Hydatid tapeworm</name>
    <dbReference type="NCBI Taxonomy" id="6210"/>
    <lineage>
        <taxon>Eukaryota</taxon>
        <taxon>Metazoa</taxon>
        <taxon>Spiralia</taxon>
        <taxon>Lophotrochozoa</taxon>
        <taxon>Platyhelminthes</taxon>
        <taxon>Cestoda</taxon>
        <taxon>Eucestoda</taxon>
        <taxon>Cyclophyllidea</taxon>
        <taxon>Taeniidae</taxon>
        <taxon>Echinococcus</taxon>
        <taxon>Echinococcus granulosus group</taxon>
    </lineage>
</organism>
<keyword evidence="2" id="KW-0812">Transmembrane</keyword>
<evidence type="ECO:0000256" key="1">
    <source>
        <dbReference type="SAM" id="MobiDB-lite"/>
    </source>
</evidence>
<feature type="region of interest" description="Disordered" evidence="1">
    <location>
        <begin position="1"/>
        <end position="33"/>
    </location>
</feature>
<accession>W6UBU3</accession>
<proteinExistence type="predicted"/>
<dbReference type="Proteomes" id="UP000019149">
    <property type="component" value="Unassembled WGS sequence"/>
</dbReference>
<feature type="transmembrane region" description="Helical" evidence="2">
    <location>
        <begin position="43"/>
        <end position="63"/>
    </location>
</feature>
<dbReference type="EMBL" id="APAU02000059">
    <property type="protein sequence ID" value="EUB58590.1"/>
    <property type="molecule type" value="Genomic_DNA"/>
</dbReference>
<evidence type="ECO:0000313" key="3">
    <source>
        <dbReference type="EMBL" id="EUB58590.1"/>
    </source>
</evidence>
<evidence type="ECO:0008006" key="5">
    <source>
        <dbReference type="Google" id="ProtNLM"/>
    </source>
</evidence>
<dbReference type="CTD" id="36342292"/>
<comment type="caution">
    <text evidence="3">The sequence shown here is derived from an EMBL/GenBank/DDBJ whole genome shotgun (WGS) entry which is preliminary data.</text>
</comment>
<sequence length="268" mass="30729">MKESSLLLLSEGETSSSSKTMNPGTPHISPNHPSTSSKLEVDFVILLPQLLFITLLEFFFGIMDPNFRNFINSTYEDYHGYLGFTKSKLKMEMENTSKRNGKVLYISHACHDPSGKLPFFNKVYKGTGFTMMHRLRWNPLSSELRDALMPFVSDCIILIIQCIFRAFWSYSSRAKWVVVCDIFGITPAFAVLIIIRSEISVTVHALNFFEITVQMGILKIKVCGNKRNSHVYIFCTKDLICRFRRSRKSVINPLAHLHLLFVFPPTNQ</sequence>
<feature type="transmembrane region" description="Helical" evidence="2">
    <location>
        <begin position="174"/>
        <end position="195"/>
    </location>
</feature>
<evidence type="ECO:0000256" key="2">
    <source>
        <dbReference type="SAM" id="Phobius"/>
    </source>
</evidence>
<dbReference type="KEGG" id="egl:EGR_06577"/>
<keyword evidence="4" id="KW-1185">Reference proteome</keyword>
<dbReference type="GeneID" id="36342292"/>
<keyword evidence="2" id="KW-1133">Transmembrane helix</keyword>
<dbReference type="AlphaFoldDB" id="W6UBU3"/>
<protein>
    <recommendedName>
        <fullName evidence="5">Transmembrane protein</fullName>
    </recommendedName>
</protein>
<feature type="transmembrane region" description="Helical" evidence="2">
    <location>
        <begin position="147"/>
        <end position="168"/>
    </location>
</feature>
<keyword evidence="2" id="KW-0472">Membrane</keyword>
<evidence type="ECO:0000313" key="4">
    <source>
        <dbReference type="Proteomes" id="UP000019149"/>
    </source>
</evidence>